<feature type="region of interest" description="Disordered" evidence="1">
    <location>
        <begin position="131"/>
        <end position="213"/>
    </location>
</feature>
<protein>
    <submittedName>
        <fullName evidence="2">Integrase catalytic domain-containing protein</fullName>
    </submittedName>
</protein>
<organism evidence="2 3">
    <name type="scientific">Caenorhabditis japonica</name>
    <dbReference type="NCBI Taxonomy" id="281687"/>
    <lineage>
        <taxon>Eukaryota</taxon>
        <taxon>Metazoa</taxon>
        <taxon>Ecdysozoa</taxon>
        <taxon>Nematoda</taxon>
        <taxon>Chromadorea</taxon>
        <taxon>Rhabditida</taxon>
        <taxon>Rhabditina</taxon>
        <taxon>Rhabditomorpha</taxon>
        <taxon>Rhabditoidea</taxon>
        <taxon>Rhabditidae</taxon>
        <taxon>Peloderinae</taxon>
        <taxon>Caenorhabditis</taxon>
    </lineage>
</organism>
<evidence type="ECO:0000313" key="3">
    <source>
        <dbReference type="Proteomes" id="UP000005237"/>
    </source>
</evidence>
<dbReference type="PANTHER" id="PTHR47331">
    <property type="entry name" value="PHD-TYPE DOMAIN-CONTAINING PROTEIN"/>
    <property type="match status" value="1"/>
</dbReference>
<reference evidence="2" key="2">
    <citation type="submission" date="2022-06" db="UniProtKB">
        <authorList>
            <consortium name="EnsemblMetazoa"/>
        </authorList>
    </citation>
    <scope>IDENTIFICATION</scope>
    <source>
        <strain evidence="2">DF5081</strain>
    </source>
</reference>
<reference evidence="3" key="1">
    <citation type="submission" date="2010-08" db="EMBL/GenBank/DDBJ databases">
        <authorList>
            <consortium name="Caenorhabditis japonica Sequencing Consortium"/>
            <person name="Wilson R.K."/>
        </authorList>
    </citation>
    <scope>NUCLEOTIDE SEQUENCE [LARGE SCALE GENOMIC DNA]</scope>
    <source>
        <strain evidence="3">DF5081</strain>
    </source>
</reference>
<sequence>MREHDLTYLIVRDIHRENAHLPASYMAGAVYRKYWILKVGKIIQKVTQLCYKCKKQSGQPFQYQYSKNLPECRTTPATPFRHVGLDYFGPIRYTNVLNKNGTIRSVLIKCKKQLLKRSVKHLIPLEIDETEQEEKIREDTDNTQTEQNDTRKPENYELTKESEEILNESENQTKKTGDLEYETRKRLPRKAKKPINYDKMNRGFSVAGGSVAE</sequence>
<dbReference type="EnsemblMetazoa" id="CJA40674a.1">
    <property type="protein sequence ID" value="CJA40674a.1"/>
    <property type="gene ID" value="WBGene00216522"/>
</dbReference>
<keyword evidence="3" id="KW-1185">Reference proteome</keyword>
<evidence type="ECO:0000313" key="2">
    <source>
        <dbReference type="EnsemblMetazoa" id="CJA40674a.1"/>
    </source>
</evidence>
<name>A0A8R1IS82_CAEJA</name>
<dbReference type="Proteomes" id="UP000005237">
    <property type="component" value="Unassembled WGS sequence"/>
</dbReference>
<evidence type="ECO:0000256" key="1">
    <source>
        <dbReference type="SAM" id="MobiDB-lite"/>
    </source>
</evidence>
<accession>A0A8R1IS82</accession>
<dbReference type="AlphaFoldDB" id="A0A8R1IS82"/>
<feature type="compositionally biased region" description="Basic and acidic residues" evidence="1">
    <location>
        <begin position="171"/>
        <end position="185"/>
    </location>
</feature>
<proteinExistence type="predicted"/>
<feature type="compositionally biased region" description="Basic and acidic residues" evidence="1">
    <location>
        <begin position="148"/>
        <end position="163"/>
    </location>
</feature>